<dbReference type="PROSITE" id="PS51987">
    <property type="entry name" value="GS_CATALYTIC"/>
    <property type="match status" value="1"/>
</dbReference>
<protein>
    <submittedName>
        <fullName evidence="5">Glutamine synthetase</fullName>
        <ecNumber evidence="5">6.3.1.2</ecNumber>
    </submittedName>
</protein>
<dbReference type="Proteomes" id="UP000693892">
    <property type="component" value="Unassembled WGS sequence"/>
</dbReference>
<evidence type="ECO:0000313" key="6">
    <source>
        <dbReference type="Proteomes" id="UP000693892"/>
    </source>
</evidence>
<dbReference type="RefSeq" id="WP_218114932.1">
    <property type="nucleotide sequence ID" value="NZ_CAJVAP010000012.1"/>
</dbReference>
<organism evidence="5 6">
    <name type="scientific">Leucobacter soli</name>
    <dbReference type="NCBI Taxonomy" id="2812850"/>
    <lineage>
        <taxon>Bacteria</taxon>
        <taxon>Bacillati</taxon>
        <taxon>Actinomycetota</taxon>
        <taxon>Actinomycetes</taxon>
        <taxon>Micrococcales</taxon>
        <taxon>Microbacteriaceae</taxon>
        <taxon>Leucobacter</taxon>
    </lineage>
</organism>
<dbReference type="PANTHER" id="PTHR43785">
    <property type="entry name" value="GAMMA-GLUTAMYLPUTRESCINE SYNTHETASE"/>
    <property type="match status" value="1"/>
</dbReference>
<name>A0A916JWK2_9MICO</name>
<keyword evidence="2 5" id="KW-0436">Ligase</keyword>
<evidence type="ECO:0000256" key="1">
    <source>
        <dbReference type="ARBA" id="ARBA00009897"/>
    </source>
</evidence>
<dbReference type="GO" id="GO:0004356">
    <property type="term" value="F:glutamine synthetase activity"/>
    <property type="evidence" value="ECO:0007669"/>
    <property type="project" value="UniProtKB-EC"/>
</dbReference>
<dbReference type="InterPro" id="IPR008146">
    <property type="entry name" value="Gln_synth_cat_dom"/>
</dbReference>
<dbReference type="GO" id="GO:0006542">
    <property type="term" value="P:glutamine biosynthetic process"/>
    <property type="evidence" value="ECO:0007669"/>
    <property type="project" value="TreeGrafter"/>
</dbReference>
<reference evidence="5" key="1">
    <citation type="submission" date="2021-06" db="EMBL/GenBank/DDBJ databases">
        <authorList>
            <person name="Criscuolo A."/>
        </authorList>
    </citation>
    <scope>NUCLEOTIDE SEQUENCE</scope>
    <source>
        <strain evidence="5">CIP111803</strain>
    </source>
</reference>
<comment type="caution">
    <text evidence="5">The sequence shown here is derived from an EMBL/GenBank/DDBJ whole genome shotgun (WGS) entry which is preliminary data.</text>
</comment>
<evidence type="ECO:0000313" key="5">
    <source>
        <dbReference type="EMBL" id="CAG7610420.1"/>
    </source>
</evidence>
<evidence type="ECO:0000256" key="3">
    <source>
        <dbReference type="PROSITE-ProRule" id="PRU01331"/>
    </source>
</evidence>
<keyword evidence="6" id="KW-1185">Reference proteome</keyword>
<dbReference type="Pfam" id="PF00120">
    <property type="entry name" value="Gln-synt_C"/>
    <property type="match status" value="1"/>
</dbReference>
<comment type="similarity">
    <text evidence="1 3">Belongs to the glutamine synthetase family.</text>
</comment>
<dbReference type="PANTHER" id="PTHR43785:SF12">
    <property type="entry name" value="TYPE-1 GLUTAMINE SYNTHETASE 2"/>
    <property type="match status" value="1"/>
</dbReference>
<dbReference type="AlphaFoldDB" id="A0A916JWK2"/>
<proteinExistence type="inferred from homology"/>
<sequence length="440" mass="48108">MTSAASDSDRTADLEHLERLLARGIKVIRVIHPDLFGRQRGKQYPASALDSVLGGVAYSKMSVAEDLFGVPVDETEFPQLAGHPDLHAQVDPASALVPPWEPDSVWLMSTLREHGAPSPLCARGQLERAIEQMRETHGLTGIAAGEPEFYLFERDDAGRATRTPYSLDGVSYTIDRITDPKGVLGRIHRQLIDFDINVTVLNREFSPGQFEVNLHHAPTLESADEAFLLKTAIKELATIEGYAANFMAKPIQGEEGSSLHFHLSLWNGDANAFDSGDDTLNDALRHALGGLQAHAAALTAFTSPTVNSYKRLHGEGLSPDTATWGEDNRYTYLRIPAERGAATRIELRAGDASANPHLLLAAMMHAARDGLTRKLEPSDAGAPLPRTLEDSIAALRADEVLADGFGSEFVDIYAALKLREARNYATSITDWEWNTYHSHV</sequence>
<evidence type="ECO:0000259" key="4">
    <source>
        <dbReference type="PROSITE" id="PS51987"/>
    </source>
</evidence>
<dbReference type="EC" id="6.3.1.2" evidence="5"/>
<accession>A0A916JWK2</accession>
<dbReference type="SMART" id="SM01230">
    <property type="entry name" value="Gln-synt_C"/>
    <property type="match status" value="1"/>
</dbReference>
<gene>
    <name evidence="5" type="primary">glnT_2</name>
    <name evidence="5" type="ORF">LEUCIP111803_01314</name>
</gene>
<feature type="domain" description="GS catalytic" evidence="4">
    <location>
        <begin position="122"/>
        <end position="440"/>
    </location>
</feature>
<dbReference type="EMBL" id="CAJVAP010000012">
    <property type="protein sequence ID" value="CAG7610420.1"/>
    <property type="molecule type" value="Genomic_DNA"/>
</dbReference>
<evidence type="ECO:0000256" key="2">
    <source>
        <dbReference type="ARBA" id="ARBA00022598"/>
    </source>
</evidence>